<evidence type="ECO:0000313" key="2">
    <source>
        <dbReference type="EMBL" id="SCB27601.1"/>
    </source>
</evidence>
<dbReference type="SMART" id="SM00530">
    <property type="entry name" value="HTH_XRE"/>
    <property type="match status" value="1"/>
</dbReference>
<protein>
    <submittedName>
        <fullName evidence="2">Transcriptional regulator, contains XRE-family HTH domain</fullName>
    </submittedName>
</protein>
<evidence type="ECO:0000259" key="1">
    <source>
        <dbReference type="PROSITE" id="PS50943"/>
    </source>
</evidence>
<feature type="domain" description="HTH cro/C1-type" evidence="1">
    <location>
        <begin position="17"/>
        <end position="71"/>
    </location>
</feature>
<proteinExistence type="predicted"/>
<accession>A0A1C3VIP8</accession>
<reference evidence="3" key="1">
    <citation type="submission" date="2016-08" db="EMBL/GenBank/DDBJ databases">
        <authorList>
            <person name="Varghese N."/>
            <person name="Submissions Spin"/>
        </authorList>
    </citation>
    <scope>NUCLEOTIDE SEQUENCE [LARGE SCALE GENOMIC DNA]</scope>
    <source>
        <strain evidence="3">HAMBI 2971</strain>
    </source>
</reference>
<dbReference type="InterPro" id="IPR001387">
    <property type="entry name" value="Cro/C1-type_HTH"/>
</dbReference>
<dbReference type="InterPro" id="IPR010982">
    <property type="entry name" value="Lambda_DNA-bd_dom_sf"/>
</dbReference>
<dbReference type="GO" id="GO:0003677">
    <property type="term" value="F:DNA binding"/>
    <property type="evidence" value="ECO:0007669"/>
    <property type="project" value="InterPro"/>
</dbReference>
<dbReference type="Proteomes" id="UP000199435">
    <property type="component" value="Unassembled WGS sequence"/>
</dbReference>
<organism evidence="2 3">
    <name type="scientific">Rhizobium miluonense</name>
    <dbReference type="NCBI Taxonomy" id="411945"/>
    <lineage>
        <taxon>Bacteria</taxon>
        <taxon>Pseudomonadati</taxon>
        <taxon>Pseudomonadota</taxon>
        <taxon>Alphaproteobacteria</taxon>
        <taxon>Hyphomicrobiales</taxon>
        <taxon>Rhizobiaceae</taxon>
        <taxon>Rhizobium/Agrobacterium group</taxon>
        <taxon>Rhizobium</taxon>
    </lineage>
</organism>
<dbReference type="Pfam" id="PF01381">
    <property type="entry name" value="HTH_3"/>
    <property type="match status" value="1"/>
</dbReference>
<gene>
    <name evidence="2" type="ORF">GA0061102_1013103</name>
</gene>
<keyword evidence="3" id="KW-1185">Reference proteome</keyword>
<dbReference type="RefSeq" id="WP_092848315.1">
    <property type="nucleotide sequence ID" value="NZ_FMAH01000013.1"/>
</dbReference>
<dbReference type="OrthoDB" id="9797172at2"/>
<dbReference type="SUPFAM" id="SSF47413">
    <property type="entry name" value="lambda repressor-like DNA-binding domains"/>
    <property type="match status" value="1"/>
</dbReference>
<dbReference type="EMBL" id="FMAH01000013">
    <property type="protein sequence ID" value="SCB27601.1"/>
    <property type="molecule type" value="Genomic_DNA"/>
</dbReference>
<name>A0A1C3VIP8_9HYPH</name>
<dbReference type="AlphaFoldDB" id="A0A1C3VIP8"/>
<sequence length="152" mass="16380">MSAKVPNPIDAYVGSRVRTRRLMLGMSQERLAEQIGVTFQQVQKYEKGTNRIGASRLQAIAGVLAIPVAFFFQQDSSQPLNTDGLGMINGLEDLSEFLTSKEGLSLNKAFMKINDPGIRQSVLTLVKSLANASEPHTGHASRAGDAPVGLHS</sequence>
<dbReference type="CDD" id="cd00093">
    <property type="entry name" value="HTH_XRE"/>
    <property type="match status" value="1"/>
</dbReference>
<dbReference type="STRING" id="411945.GA0061102_1013103"/>
<dbReference type="Gene3D" id="1.10.260.40">
    <property type="entry name" value="lambda repressor-like DNA-binding domains"/>
    <property type="match status" value="1"/>
</dbReference>
<evidence type="ECO:0000313" key="3">
    <source>
        <dbReference type="Proteomes" id="UP000199435"/>
    </source>
</evidence>
<dbReference type="PROSITE" id="PS50943">
    <property type="entry name" value="HTH_CROC1"/>
    <property type="match status" value="1"/>
</dbReference>